<accession>A0A8J4AFZ3</accession>
<dbReference type="RefSeq" id="WP_207127591.1">
    <property type="nucleotide sequence ID" value="NZ_BOPO01000110.1"/>
</dbReference>
<keyword evidence="2" id="KW-1185">Reference proteome</keyword>
<organism evidence="1 2">
    <name type="scientific">Actinocatenispora comari</name>
    <dbReference type="NCBI Taxonomy" id="2807577"/>
    <lineage>
        <taxon>Bacteria</taxon>
        <taxon>Bacillati</taxon>
        <taxon>Actinomycetota</taxon>
        <taxon>Actinomycetes</taxon>
        <taxon>Micromonosporales</taxon>
        <taxon>Micromonosporaceae</taxon>
        <taxon>Actinocatenispora</taxon>
    </lineage>
</organism>
<dbReference type="Proteomes" id="UP000614996">
    <property type="component" value="Unassembled WGS sequence"/>
</dbReference>
<evidence type="ECO:0000313" key="2">
    <source>
        <dbReference type="Proteomes" id="UP000614996"/>
    </source>
</evidence>
<reference evidence="2" key="1">
    <citation type="journal article" date="2021" name="Int. J. Syst. Evol. Microbiol.">
        <title>Actinocatenispora comari sp. nov., an endophytic actinomycete isolated from aerial parts of Comarum salesowianum.</title>
        <authorList>
            <person name="Oyunbileg N."/>
            <person name="Iizaka Y."/>
            <person name="Hamada M."/>
            <person name="Davaapurev B.O."/>
            <person name="Fukumoto A."/>
            <person name="Tsetseg B."/>
            <person name="Kato F."/>
            <person name="Tamura T."/>
            <person name="Batkhuu J."/>
            <person name="Anzai Y."/>
        </authorList>
    </citation>
    <scope>NUCLEOTIDE SEQUENCE [LARGE SCALE GENOMIC DNA]</scope>
    <source>
        <strain evidence="2">NUM-2625</strain>
    </source>
</reference>
<proteinExistence type="predicted"/>
<dbReference type="AlphaFoldDB" id="A0A8J4AFZ3"/>
<sequence length="771" mass="79970">MRTVGIKVLADSAQYERAMLESGASTEALAKTMDKAAKQSRNLTQATNSARTAALEQAAAERAAASATDRSAAAAKKAAKAQIEAGAAAENAAEAAQKLERGKISAAEAQKLAATAARKDRDAQFANAAAEKAAAVEAERLERASIKAAAAQLAMAKAARAAGESAGSRGLTRKQGGNLLDSLVGDGTIVGEDAAKAFIEGFQATAQAGSKNVLKDLAAGVGSAGEVLMPALVGAAIGAAPFVLAAVGGAVLAGVGAAGIGLGIAGQVQSPAVKSAWVNLGNFAKQRLSLATLGVEQPLIHAANIFGHQLDLSTGDFQKFVNEVAPEIDSLAQGLASMFGNIGTYLPQVGEAAKPILDLLANELPKAGEYIGQFLQDITADTRGASEGLAVLFQLFYAGLQLVGHTIAGAEFAVDNFFQSIYQMIALAAKIPGPFQETFKSLKRTMEDNLDASHKAANGLDGFGKSADAAGTNAQALNDQLSALSDQFDSLVTAAIAASNADLAFRDALANVTKAAQENGTSLDVNTAKGRANVKMFNDLISSAEADRQANIRNGMSIDAANEKFDQQIGQIYKQAAAAGYNRQQINRMVASLLGIPPKVAAQVGLTGAKNAKEEADAVRLALDKIHNKIVTITTRHIEYRTDKGGRALVDRANGGILDYYANGGIREQHVAQIAPAGAYRLWAEPETGGEAYIPLAQSKRPHSIDVWRQAGERLGVSPNVIAAATPAVTVAPNINVQVLMGTKDITDVVDVRITEQNRQTNRHIGAGVRR</sequence>
<protein>
    <submittedName>
        <fullName evidence="1">Uncharacterized protein</fullName>
    </submittedName>
</protein>
<name>A0A8J4AFZ3_9ACTN</name>
<evidence type="ECO:0000313" key="1">
    <source>
        <dbReference type="EMBL" id="GIL29940.1"/>
    </source>
</evidence>
<comment type="caution">
    <text evidence="1">The sequence shown here is derived from an EMBL/GenBank/DDBJ whole genome shotgun (WGS) entry which is preliminary data.</text>
</comment>
<dbReference type="EMBL" id="BOPO01000110">
    <property type="protein sequence ID" value="GIL29940.1"/>
    <property type="molecule type" value="Genomic_DNA"/>
</dbReference>
<gene>
    <name evidence="1" type="ORF">NUM_51940</name>
</gene>